<keyword evidence="2" id="KW-1185">Reference proteome</keyword>
<gene>
    <name evidence="1" type="ordered locus">Daci_4193</name>
</gene>
<dbReference type="HOGENOM" id="CLU_1977883_0_0_4"/>
<accession>A9C320</accession>
<reference evidence="2" key="2">
    <citation type="submission" date="2007-11" db="EMBL/GenBank/DDBJ databases">
        <title>Complete sequence of Delftia acidovorans DSM 14801 / SPH-1.</title>
        <authorList>
            <person name="Copeland A."/>
            <person name="Lucas S."/>
            <person name="Lapidus A."/>
            <person name="Barry K."/>
            <person name="Glavina del Rio T."/>
            <person name="Dalin E."/>
            <person name="Tice H."/>
            <person name="Pitluck S."/>
            <person name="Lowry S."/>
            <person name="Clum A."/>
            <person name="Schmutz J."/>
            <person name="Larimer F."/>
            <person name="Land M."/>
            <person name="Hauser L."/>
            <person name="Kyrpides N."/>
            <person name="Kim E."/>
            <person name="Schleheck D."/>
            <person name="Richardson P."/>
        </authorList>
    </citation>
    <scope>NUCLEOTIDE SEQUENCE [LARGE SCALE GENOMIC DNA]</scope>
    <source>
        <strain evidence="2">DSM 14801 / SPH-1</strain>
    </source>
</reference>
<evidence type="ECO:0000313" key="2">
    <source>
        <dbReference type="Proteomes" id="UP000000784"/>
    </source>
</evidence>
<evidence type="ECO:0000313" key="1">
    <source>
        <dbReference type="EMBL" id="ABX36824.1"/>
    </source>
</evidence>
<protein>
    <submittedName>
        <fullName evidence="1">Uncharacterized protein</fullName>
    </submittedName>
</protein>
<name>A9C320_DELAS</name>
<dbReference type="Proteomes" id="UP000000784">
    <property type="component" value="Chromosome"/>
</dbReference>
<proteinExistence type="predicted"/>
<dbReference type="KEGG" id="dac:Daci_4193"/>
<sequence>MKQSYGKNRLLERAAVLKFPQLTFPNRPEANRRLLKTEGFRGLLKQGCVLVLRSEFQPCNNGINRSAAAGIEQRPFDCGMDLGDGAERAIPQGAQIGDELRVALPVGIVVERLFWRGILLFWTRSA</sequence>
<dbReference type="AlphaFoldDB" id="A9C320"/>
<reference evidence="1 2" key="1">
    <citation type="journal article" date="2004" name="Appl. Environ. Microbiol.">
        <title>Mineralization of individual congeners of linear alkylbenzenesulfonate by defined pairs of heterotrophic bacteria.</title>
        <authorList>
            <person name="Schleheck D."/>
            <person name="Knepper T.P."/>
            <person name="Fischer K."/>
            <person name="Cook A.M."/>
        </authorList>
    </citation>
    <scope>NUCLEOTIDE SEQUENCE [LARGE SCALE GENOMIC DNA]</scope>
    <source>
        <strain evidence="2">DSM 14801 / SPH-1</strain>
    </source>
</reference>
<dbReference type="EMBL" id="CP000884">
    <property type="protein sequence ID" value="ABX36824.1"/>
    <property type="molecule type" value="Genomic_DNA"/>
</dbReference>
<organism evidence="1 2">
    <name type="scientific">Delftia acidovorans (strain DSM 14801 / SPH-1)</name>
    <dbReference type="NCBI Taxonomy" id="398578"/>
    <lineage>
        <taxon>Bacteria</taxon>
        <taxon>Pseudomonadati</taxon>
        <taxon>Pseudomonadota</taxon>
        <taxon>Betaproteobacteria</taxon>
        <taxon>Burkholderiales</taxon>
        <taxon>Comamonadaceae</taxon>
        <taxon>Delftia</taxon>
    </lineage>
</organism>